<keyword evidence="1" id="KW-0812">Transmembrane</keyword>
<dbReference type="AlphaFoldDB" id="A0A2G4RFM0"/>
<protein>
    <recommendedName>
        <fullName evidence="4">2TM domain-containing protein</fullName>
    </recommendedName>
</protein>
<evidence type="ECO:0000313" key="2">
    <source>
        <dbReference type="EMBL" id="PHY94525.1"/>
    </source>
</evidence>
<feature type="transmembrane region" description="Helical" evidence="1">
    <location>
        <begin position="57"/>
        <end position="75"/>
    </location>
</feature>
<evidence type="ECO:0000313" key="3">
    <source>
        <dbReference type="Proteomes" id="UP000228751"/>
    </source>
</evidence>
<dbReference type="OrthoDB" id="7220622at2"/>
<gene>
    <name evidence="2" type="ORF">CSR02_05825</name>
</gene>
<reference evidence="2 3" key="1">
    <citation type="submission" date="2017-10" db="EMBL/GenBank/DDBJ databases">
        <title>Genomic analysis of the genus Acetobacter.</title>
        <authorList>
            <person name="Kim K.H."/>
            <person name="Chun B.H."/>
            <person name="Son A.R."/>
            <person name="Jeon C.O."/>
        </authorList>
    </citation>
    <scope>NUCLEOTIDE SEQUENCE [LARGE SCALE GENOMIC DNA]</scope>
    <source>
        <strain evidence="2 3">LHT 2458</strain>
    </source>
</reference>
<dbReference type="RefSeq" id="WP_099540900.1">
    <property type="nucleotide sequence ID" value="NZ_PEBQ01000089.1"/>
</dbReference>
<evidence type="ECO:0008006" key="4">
    <source>
        <dbReference type="Google" id="ProtNLM"/>
    </source>
</evidence>
<keyword evidence="1" id="KW-1133">Transmembrane helix</keyword>
<organism evidence="2 3">
    <name type="scientific">Acetobacter pomorum</name>
    <dbReference type="NCBI Taxonomy" id="65959"/>
    <lineage>
        <taxon>Bacteria</taxon>
        <taxon>Pseudomonadati</taxon>
        <taxon>Pseudomonadota</taxon>
        <taxon>Alphaproteobacteria</taxon>
        <taxon>Acetobacterales</taxon>
        <taxon>Acetobacteraceae</taxon>
        <taxon>Acetobacter</taxon>
    </lineage>
</organism>
<proteinExistence type="predicted"/>
<keyword evidence="1" id="KW-0472">Membrane</keyword>
<name>A0A2G4RFM0_9PROT</name>
<evidence type="ECO:0000256" key="1">
    <source>
        <dbReference type="SAM" id="Phobius"/>
    </source>
</evidence>
<dbReference type="Proteomes" id="UP000228751">
    <property type="component" value="Unassembled WGS sequence"/>
</dbReference>
<dbReference type="EMBL" id="PEBQ01000089">
    <property type="protein sequence ID" value="PHY94525.1"/>
    <property type="molecule type" value="Genomic_DNA"/>
</dbReference>
<keyword evidence="3" id="KW-1185">Reference proteome</keyword>
<sequence>MAEEWHTNEPPRDRQAERCAAYAAEFGGIEKKHKDDYRNTQYASIVGQVGCGVAIGLWWHPFVAFLLGLGFWGAVREERKKCDADAARRRLYGIE</sequence>
<accession>A0A2G4RFM0</accession>
<comment type="caution">
    <text evidence="2">The sequence shown here is derived from an EMBL/GenBank/DDBJ whole genome shotgun (WGS) entry which is preliminary data.</text>
</comment>